<protein>
    <recommendedName>
        <fullName evidence="3">[Ribosomal protein bS18]-alanine N-acetyltransferase</fullName>
        <ecNumber evidence="3">2.3.1.266</ecNumber>
    </recommendedName>
</protein>
<gene>
    <name evidence="5" type="ORF">SAMN05216249_11368</name>
</gene>
<dbReference type="PROSITE" id="PS51186">
    <property type="entry name" value="GNAT"/>
    <property type="match status" value="1"/>
</dbReference>
<feature type="domain" description="N-acetyltransferase" evidence="4">
    <location>
        <begin position="3"/>
        <end position="147"/>
    </location>
</feature>
<dbReference type="GO" id="GO:0008999">
    <property type="term" value="F:protein-N-terminal-alanine acetyltransferase activity"/>
    <property type="evidence" value="ECO:0007669"/>
    <property type="project" value="UniProtKB-EC"/>
</dbReference>
<dbReference type="EMBL" id="FOJY01000013">
    <property type="protein sequence ID" value="SFB21456.1"/>
    <property type="molecule type" value="Genomic_DNA"/>
</dbReference>
<keyword evidence="6" id="KW-1185">Reference proteome</keyword>
<dbReference type="InterPro" id="IPR000182">
    <property type="entry name" value="GNAT_dom"/>
</dbReference>
<dbReference type="InterPro" id="IPR051556">
    <property type="entry name" value="N-term/lysine_N-AcTrnsfr"/>
</dbReference>
<accession>A0A1I0Z8L5</accession>
<comment type="function">
    <text evidence="3">Acetylates the N-terminal alanine of ribosomal protein bS18.</text>
</comment>
<evidence type="ECO:0000256" key="1">
    <source>
        <dbReference type="ARBA" id="ARBA00022679"/>
    </source>
</evidence>
<dbReference type="RefSeq" id="WP_092873066.1">
    <property type="nucleotide sequence ID" value="NZ_FOJY01000013.1"/>
</dbReference>
<dbReference type="NCBIfam" id="TIGR01575">
    <property type="entry name" value="rimI"/>
    <property type="match status" value="1"/>
</dbReference>
<dbReference type="SUPFAM" id="SSF55729">
    <property type="entry name" value="Acyl-CoA N-acyltransferases (Nat)"/>
    <property type="match status" value="1"/>
</dbReference>
<proteinExistence type="inferred from homology"/>
<dbReference type="PANTHER" id="PTHR42919:SF8">
    <property type="entry name" value="N-ALPHA-ACETYLTRANSFERASE 50"/>
    <property type="match status" value="1"/>
</dbReference>
<dbReference type="Proteomes" id="UP000198838">
    <property type="component" value="Unassembled WGS sequence"/>
</dbReference>
<dbReference type="EC" id="2.3.1.266" evidence="3"/>
<sequence>MEFYVDRMTKEDIVYVAQIEKECFSTPWSMDALNDSLKRNDTVFFAARCDGKVVGYCGAYISFEEADITNVAVLKDYRRKNIAMSILQVLFEYCRELGVTGIYLEVRISNEGAVALYEKAGFKNCGIRKNFYDKPREDAIIMRKEID</sequence>
<reference evidence="5 6" key="1">
    <citation type="submission" date="2016-10" db="EMBL/GenBank/DDBJ databases">
        <authorList>
            <person name="de Groot N.N."/>
        </authorList>
    </citation>
    <scope>NUCLEOTIDE SEQUENCE [LARGE SCALE GENOMIC DNA]</scope>
    <source>
        <strain evidence="5 6">DSM 5522</strain>
    </source>
</reference>
<dbReference type="CDD" id="cd04301">
    <property type="entry name" value="NAT_SF"/>
    <property type="match status" value="1"/>
</dbReference>
<evidence type="ECO:0000256" key="2">
    <source>
        <dbReference type="ARBA" id="ARBA00023315"/>
    </source>
</evidence>
<dbReference type="AlphaFoldDB" id="A0A1I0Z8L5"/>
<evidence type="ECO:0000256" key="3">
    <source>
        <dbReference type="RuleBase" id="RU363094"/>
    </source>
</evidence>
<dbReference type="OrthoDB" id="9794566at2"/>
<keyword evidence="2" id="KW-0012">Acyltransferase</keyword>
<dbReference type="Pfam" id="PF00583">
    <property type="entry name" value="Acetyltransf_1"/>
    <property type="match status" value="1"/>
</dbReference>
<dbReference type="InterPro" id="IPR006464">
    <property type="entry name" value="AcTrfase_RimI/Ard1"/>
</dbReference>
<dbReference type="STRING" id="1120918.SAMN05216249_11368"/>
<dbReference type="GO" id="GO:0005737">
    <property type="term" value="C:cytoplasm"/>
    <property type="evidence" value="ECO:0007669"/>
    <property type="project" value="UniProtKB-SubCell"/>
</dbReference>
<dbReference type="Gene3D" id="3.40.630.30">
    <property type="match status" value="1"/>
</dbReference>
<name>A0A1I0Z8L5_9FIRM</name>
<comment type="similarity">
    <text evidence="3">Belongs to the acetyltransferase family. RimI subfamily.</text>
</comment>
<dbReference type="PANTHER" id="PTHR42919">
    <property type="entry name" value="N-ALPHA-ACETYLTRANSFERASE"/>
    <property type="match status" value="1"/>
</dbReference>
<evidence type="ECO:0000313" key="5">
    <source>
        <dbReference type="EMBL" id="SFB21456.1"/>
    </source>
</evidence>
<evidence type="ECO:0000259" key="4">
    <source>
        <dbReference type="PROSITE" id="PS51186"/>
    </source>
</evidence>
<keyword evidence="1 5" id="KW-0808">Transferase</keyword>
<organism evidence="5 6">
    <name type="scientific">Acetitomaculum ruminis DSM 5522</name>
    <dbReference type="NCBI Taxonomy" id="1120918"/>
    <lineage>
        <taxon>Bacteria</taxon>
        <taxon>Bacillati</taxon>
        <taxon>Bacillota</taxon>
        <taxon>Clostridia</taxon>
        <taxon>Lachnospirales</taxon>
        <taxon>Lachnospiraceae</taxon>
        <taxon>Acetitomaculum</taxon>
    </lineage>
</organism>
<comment type="catalytic activity">
    <reaction evidence="3">
        <text>N-terminal L-alanyl-[ribosomal protein bS18] + acetyl-CoA = N-terminal N(alpha)-acetyl-L-alanyl-[ribosomal protein bS18] + CoA + H(+)</text>
        <dbReference type="Rhea" id="RHEA:43756"/>
        <dbReference type="Rhea" id="RHEA-COMP:10676"/>
        <dbReference type="Rhea" id="RHEA-COMP:10677"/>
        <dbReference type="ChEBI" id="CHEBI:15378"/>
        <dbReference type="ChEBI" id="CHEBI:57287"/>
        <dbReference type="ChEBI" id="CHEBI:57288"/>
        <dbReference type="ChEBI" id="CHEBI:64718"/>
        <dbReference type="ChEBI" id="CHEBI:83683"/>
        <dbReference type="EC" id="2.3.1.266"/>
    </reaction>
</comment>
<keyword evidence="3" id="KW-0963">Cytoplasm</keyword>
<evidence type="ECO:0000313" key="6">
    <source>
        <dbReference type="Proteomes" id="UP000198838"/>
    </source>
</evidence>
<comment type="subcellular location">
    <subcellularLocation>
        <location evidence="3">Cytoplasm</location>
    </subcellularLocation>
</comment>
<dbReference type="InterPro" id="IPR016181">
    <property type="entry name" value="Acyl_CoA_acyltransferase"/>
</dbReference>